<evidence type="ECO:0000256" key="1">
    <source>
        <dbReference type="SAM" id="MobiDB-lite"/>
    </source>
</evidence>
<reference evidence="3 4" key="1">
    <citation type="journal article" date="2019" name="Genome Biol. Evol.">
        <title>Insights into the evolution of the New World diploid cottons (Gossypium, subgenus Houzingenia) based on genome sequencing.</title>
        <authorList>
            <person name="Grover C.E."/>
            <person name="Arick M.A. 2nd"/>
            <person name="Thrash A."/>
            <person name="Conover J.L."/>
            <person name="Sanders W.S."/>
            <person name="Peterson D.G."/>
            <person name="Frelichowski J.E."/>
            <person name="Scheffler J.A."/>
            <person name="Scheffler B.E."/>
            <person name="Wendel J.F."/>
        </authorList>
    </citation>
    <scope>NUCLEOTIDE SEQUENCE [LARGE SCALE GENOMIC DNA]</scope>
    <source>
        <strain evidence="3">185</strain>
        <tissue evidence="3">Leaf</tissue>
    </source>
</reference>
<dbReference type="GO" id="GO:0005730">
    <property type="term" value="C:nucleolus"/>
    <property type="evidence" value="ECO:0007669"/>
    <property type="project" value="TreeGrafter"/>
</dbReference>
<keyword evidence="4" id="KW-1185">Reference proteome</keyword>
<comment type="caution">
    <text evidence="3">The sequence shown here is derived from an EMBL/GenBank/DDBJ whole genome shotgun (WGS) entry which is preliminary data.</text>
</comment>
<dbReference type="InterPro" id="IPR002562">
    <property type="entry name" value="3'-5'_exonuclease_dom"/>
</dbReference>
<dbReference type="GO" id="GO:0000176">
    <property type="term" value="C:nuclear exosome (RNase complex)"/>
    <property type="evidence" value="ECO:0007669"/>
    <property type="project" value="TreeGrafter"/>
</dbReference>
<dbReference type="InterPro" id="IPR012337">
    <property type="entry name" value="RNaseH-like_sf"/>
</dbReference>
<evidence type="ECO:0000259" key="2">
    <source>
        <dbReference type="Pfam" id="PF01612"/>
    </source>
</evidence>
<organism evidence="3 4">
    <name type="scientific">Gossypium aridum</name>
    <name type="common">American cotton</name>
    <name type="synonym">Erioxylum aridum</name>
    <dbReference type="NCBI Taxonomy" id="34290"/>
    <lineage>
        <taxon>Eukaryota</taxon>
        <taxon>Viridiplantae</taxon>
        <taxon>Streptophyta</taxon>
        <taxon>Embryophyta</taxon>
        <taxon>Tracheophyta</taxon>
        <taxon>Spermatophyta</taxon>
        <taxon>Magnoliopsida</taxon>
        <taxon>eudicotyledons</taxon>
        <taxon>Gunneridae</taxon>
        <taxon>Pentapetalae</taxon>
        <taxon>rosids</taxon>
        <taxon>malvids</taxon>
        <taxon>Malvales</taxon>
        <taxon>Malvaceae</taxon>
        <taxon>Malvoideae</taxon>
        <taxon>Gossypium</taxon>
    </lineage>
</organism>
<dbReference type="Proteomes" id="UP000593577">
    <property type="component" value="Unassembled WGS sequence"/>
</dbReference>
<dbReference type="GO" id="GO:0071038">
    <property type="term" value="P:TRAMP-dependent tRNA surveillance pathway"/>
    <property type="evidence" value="ECO:0007669"/>
    <property type="project" value="TreeGrafter"/>
</dbReference>
<dbReference type="Gene3D" id="3.30.420.10">
    <property type="entry name" value="Ribonuclease H-like superfamily/Ribonuclease H"/>
    <property type="match status" value="1"/>
</dbReference>
<name>A0A7J8YHM5_GOSAI</name>
<dbReference type="GO" id="GO:0071051">
    <property type="term" value="P:poly(A)-dependent snoRNA 3'-end processing"/>
    <property type="evidence" value="ECO:0007669"/>
    <property type="project" value="TreeGrafter"/>
</dbReference>
<dbReference type="EMBL" id="JABFAA010000013">
    <property type="protein sequence ID" value="MBA0699076.1"/>
    <property type="molecule type" value="Genomic_DNA"/>
</dbReference>
<dbReference type="GO" id="GO:0071036">
    <property type="term" value="P:nuclear polyadenylation-dependent snoRNA catabolic process"/>
    <property type="evidence" value="ECO:0007669"/>
    <property type="project" value="TreeGrafter"/>
</dbReference>
<dbReference type="AlphaFoldDB" id="A0A7J8YHM5"/>
<dbReference type="GO" id="GO:0003727">
    <property type="term" value="F:single-stranded RNA binding"/>
    <property type="evidence" value="ECO:0007669"/>
    <property type="project" value="TreeGrafter"/>
</dbReference>
<protein>
    <recommendedName>
        <fullName evidence="2">3'-5' exonuclease domain-containing protein</fullName>
    </recommendedName>
</protein>
<dbReference type="InterPro" id="IPR036397">
    <property type="entry name" value="RNaseH_sf"/>
</dbReference>
<dbReference type="GO" id="GO:0071037">
    <property type="term" value="P:nuclear polyadenylation-dependent snRNA catabolic process"/>
    <property type="evidence" value="ECO:0007669"/>
    <property type="project" value="TreeGrafter"/>
</dbReference>
<accession>A0A7J8YHM5</accession>
<dbReference type="InterPro" id="IPR045092">
    <property type="entry name" value="Rrp6-like"/>
</dbReference>
<dbReference type="GO" id="GO:0071044">
    <property type="term" value="P:histone mRNA catabolic process"/>
    <property type="evidence" value="ECO:0007669"/>
    <property type="project" value="TreeGrafter"/>
</dbReference>
<feature type="domain" description="3'-5' exonuclease" evidence="2">
    <location>
        <begin position="1"/>
        <end position="54"/>
    </location>
</feature>
<sequence length="214" mass="24308">MHRVDRDILWLQREFCIHLCNLLDTGQASRVLKLERNSLEHLLQHYFRVTIVYLYGAFDVESLVENLLGQAAGNQRCCGGDYGDRYHGDVDMFNKDNSIWSRLTVQGSLPSIGVDISICGRCGEDEHPIKELLVLQLGAQHPNVRYNMCTIFGSHWNLEEHSLLLSQYLSPSQSNQEQAPPQKPTSPMVSHGLNLFKPLHHIPSNCQFNSVPNN</sequence>
<feature type="region of interest" description="Disordered" evidence="1">
    <location>
        <begin position="170"/>
        <end position="190"/>
    </location>
</feature>
<dbReference type="PANTHER" id="PTHR12124">
    <property type="entry name" value="POLYMYOSITIS/SCLERODERMA AUTOANTIGEN-RELATED"/>
    <property type="match status" value="1"/>
</dbReference>
<dbReference type="Pfam" id="PF01612">
    <property type="entry name" value="DNA_pol_A_exo1"/>
    <property type="match status" value="1"/>
</dbReference>
<dbReference type="GO" id="GO:0071039">
    <property type="term" value="P:nuclear polyadenylation-dependent CUT catabolic process"/>
    <property type="evidence" value="ECO:0007669"/>
    <property type="project" value="TreeGrafter"/>
</dbReference>
<dbReference type="GO" id="GO:0000175">
    <property type="term" value="F:3'-5'-RNA exonuclease activity"/>
    <property type="evidence" value="ECO:0007669"/>
    <property type="project" value="InterPro"/>
</dbReference>
<evidence type="ECO:0000313" key="4">
    <source>
        <dbReference type="Proteomes" id="UP000593577"/>
    </source>
</evidence>
<proteinExistence type="predicted"/>
<dbReference type="GO" id="GO:0071040">
    <property type="term" value="P:nuclear polyadenylation-dependent antisense transcript catabolic process"/>
    <property type="evidence" value="ECO:0007669"/>
    <property type="project" value="TreeGrafter"/>
</dbReference>
<feature type="non-terminal residue" evidence="3">
    <location>
        <position position="1"/>
    </location>
</feature>
<gene>
    <name evidence="3" type="ORF">Goari_000745</name>
</gene>
<evidence type="ECO:0000313" key="3">
    <source>
        <dbReference type="EMBL" id="MBA0699076.1"/>
    </source>
</evidence>
<dbReference type="GO" id="GO:0071035">
    <property type="term" value="P:nuclear polyadenylation-dependent rRNA catabolic process"/>
    <property type="evidence" value="ECO:0007669"/>
    <property type="project" value="TreeGrafter"/>
</dbReference>
<dbReference type="PANTHER" id="PTHR12124:SF47">
    <property type="entry name" value="EXOSOME COMPONENT 10"/>
    <property type="match status" value="1"/>
</dbReference>
<dbReference type="SUPFAM" id="SSF53098">
    <property type="entry name" value="Ribonuclease H-like"/>
    <property type="match status" value="1"/>
</dbReference>
<dbReference type="GO" id="GO:0000467">
    <property type="term" value="P:exonucleolytic trimming to generate mature 3'-end of 5.8S rRNA from tricistronic rRNA transcript (SSU-rRNA, 5.8S rRNA, LSU-rRNA)"/>
    <property type="evidence" value="ECO:0007669"/>
    <property type="project" value="InterPro"/>
</dbReference>